<comment type="caution">
    <text evidence="1">The sequence shown here is derived from an EMBL/GenBank/DDBJ whole genome shotgun (WGS) entry which is preliminary data.</text>
</comment>
<evidence type="ECO:0000313" key="1">
    <source>
        <dbReference type="EMBL" id="MDN0075612.1"/>
    </source>
</evidence>
<reference evidence="1" key="1">
    <citation type="submission" date="2023-06" db="EMBL/GenBank/DDBJ databases">
        <authorList>
            <person name="Zhang S."/>
        </authorList>
    </citation>
    <scope>NUCLEOTIDE SEQUENCE</scope>
    <source>
        <strain evidence="1">SG2303</strain>
    </source>
</reference>
<keyword evidence="2" id="KW-1185">Reference proteome</keyword>
<sequence>MRERDVAPYLEELDEQVAIKVFGFPEELVMRTDFPLPNYSSSANAAVKVLERMEGMPAETLARFNASLDAVLQEQAQPLRITDCLRLLDPYEISKAAIQAL</sequence>
<accession>A0ABT7XP91</accession>
<dbReference type="RefSeq" id="WP_289830246.1">
    <property type="nucleotide sequence ID" value="NZ_JAUEDK010000019.1"/>
</dbReference>
<evidence type="ECO:0008006" key="3">
    <source>
        <dbReference type="Google" id="ProtNLM"/>
    </source>
</evidence>
<name>A0ABT7XP91_9NEIS</name>
<gene>
    <name evidence="1" type="ORF">QU481_11985</name>
</gene>
<protein>
    <recommendedName>
        <fullName evidence="3">HipA N-terminal subdomain 1 domain-containing protein</fullName>
    </recommendedName>
</protein>
<proteinExistence type="predicted"/>
<dbReference type="EMBL" id="JAUEDK010000019">
    <property type="protein sequence ID" value="MDN0075612.1"/>
    <property type="molecule type" value="Genomic_DNA"/>
</dbReference>
<evidence type="ECO:0000313" key="2">
    <source>
        <dbReference type="Proteomes" id="UP001168540"/>
    </source>
</evidence>
<dbReference type="Proteomes" id="UP001168540">
    <property type="component" value="Unassembled WGS sequence"/>
</dbReference>
<organism evidence="1 2">
    <name type="scientific">Crenobacter oryzisoli</name>
    <dbReference type="NCBI Taxonomy" id="3056844"/>
    <lineage>
        <taxon>Bacteria</taxon>
        <taxon>Pseudomonadati</taxon>
        <taxon>Pseudomonadota</taxon>
        <taxon>Betaproteobacteria</taxon>
        <taxon>Neisseriales</taxon>
        <taxon>Neisseriaceae</taxon>
        <taxon>Crenobacter</taxon>
    </lineage>
</organism>